<keyword evidence="2" id="KW-1185">Reference proteome</keyword>
<reference evidence="1 2" key="1">
    <citation type="submission" date="2018-12" db="EMBL/GenBank/DDBJ databases">
        <title>Persistence of Moraxella catarrhalis in Chronic Obstructive Pulmonary Disease and Regulation of the Hag/MID Adhesin.</title>
        <authorList>
            <person name="Murphy T."/>
            <person name="Zhao X."/>
            <person name="Vyas G."/>
            <person name="Aluvathingal J."/>
            <person name="Nadendla S."/>
            <person name="Tallon L."/>
            <person name="Tettelin H."/>
        </authorList>
    </citation>
    <scope>NUCLEOTIDE SEQUENCE [LARGE SCALE GENOMIC DNA]</scope>
    <source>
        <strain evidence="1 2">173P27B1</strain>
    </source>
</reference>
<evidence type="ECO:0000313" key="2">
    <source>
        <dbReference type="Proteomes" id="UP000268436"/>
    </source>
</evidence>
<sequence length="975" mass="106012">MIYVKDNYTLENEQTVILLEAYPETLFTNSSDEEAVLEYSHDGTKWNTLLTLAPKQKQTTAVTSRYIRQTTQTTVEAKAVGNHITPLILAGNPLHSGADFSNYITKPQLDSVIAKVNDKTALLATQEQLQTATQTQTRALTAETQQRHSQIDTINQTITRNKQAQDELINQKANQTALATLEAKVTANTAKNQSQDTEIAKKANQASLTAETTARNQAIEAVKGTIANNKQTQDGIINQLRADMATKANQSALDTETANRTSDIAGLTQTVNTHKQQLDGQIRALEQNKVDKNTLNQQLNAKANQSDIDRINTTIDQKALKLNQVTAGNGLTGGGTLANSFQIVLGTPSTITQNSTNTTTATSHSHAIDRATTTQAGIVTLSHETSGTNKTKAASEFALGEVRRLMNNLSNPTRDQTPNLSLLTWSSITDKPQSFTPSSHVHQASDIADLHTILSKYATKDEIPQINTDGLTIDTSNLATKTSVETLANKVTETSEALKSETKLRANSIAAIDSKIDDEIASLKRTKADLSHTHTMSEVTDLSAELERYALKTELNDISVDTSHLATKSSVNELSEQIATKAEQSHRHAISDIANLQHRLDSKAPNTHTHSFSDITNKPTTLAGYGITDAISSDTTAFVTSDALNRALTTKASINHQHTITEVSGLQGILNNKLNSNASARSAQKLTTPRRINGIAFDGTQDITLPTPTANVSWSAISNKPTNFTPSSHRHAIGDITNLQRELDNKASRNHSHTWNSITNKPANFTPSAHTHQWSNISNVPSATINNAGIVQLSNNTNGVRQTIAATEFALNEVRKLINSSSRRGSITGVLNRQSHRYFYQRRHGTSSTDAVYSDIDTFTFPDGRIVYLVRLEGIKPAFFDVNTTSVGGSDHTPAKIINLPTAMPNKIISAIPQITSSSLGNTLSSCIVGWDWTYNIDPISGNTRSKSQVRIQFSGYQGNTTNNKIDLSIIVEGY</sequence>
<gene>
    <name evidence="1" type="ORF">EJK54_1047</name>
</gene>
<dbReference type="Pfam" id="PF12789">
    <property type="entry name" value="PTR"/>
    <property type="match status" value="4"/>
</dbReference>
<protein>
    <submittedName>
        <fullName evidence="1">Phage tail repeat like family protein</fullName>
    </submittedName>
</protein>
<evidence type="ECO:0000313" key="1">
    <source>
        <dbReference type="EMBL" id="RUO17532.1"/>
    </source>
</evidence>
<name>A0ABY0BLY8_MORCA</name>
<organism evidence="1 2">
    <name type="scientific">Moraxella catarrhalis</name>
    <name type="common">Branhamella catarrhalis</name>
    <dbReference type="NCBI Taxonomy" id="480"/>
    <lineage>
        <taxon>Bacteria</taxon>
        <taxon>Pseudomonadati</taxon>
        <taxon>Pseudomonadota</taxon>
        <taxon>Gammaproteobacteria</taxon>
        <taxon>Moraxellales</taxon>
        <taxon>Moraxellaceae</taxon>
        <taxon>Moraxella</taxon>
    </lineage>
</organism>
<comment type="caution">
    <text evidence="1">The sequence shown here is derived from an EMBL/GenBank/DDBJ whole genome shotgun (WGS) entry which is preliminary data.</text>
</comment>
<dbReference type="RefSeq" id="WP_126739430.1">
    <property type="nucleotide sequence ID" value="NZ_RYEQ01000001.1"/>
</dbReference>
<dbReference type="EMBL" id="RYER01000003">
    <property type="protein sequence ID" value="RUO17532.1"/>
    <property type="molecule type" value="Genomic_DNA"/>
</dbReference>
<dbReference type="Proteomes" id="UP000268436">
    <property type="component" value="Unassembled WGS sequence"/>
</dbReference>
<accession>A0ABY0BLY8</accession>
<proteinExistence type="predicted"/>